<dbReference type="KEGG" id="nps:KRR39_11715"/>
<dbReference type="Pfam" id="PF01817">
    <property type="entry name" value="CM_2"/>
    <property type="match status" value="1"/>
</dbReference>
<dbReference type="GO" id="GO:0046417">
    <property type="term" value="P:chorismate metabolic process"/>
    <property type="evidence" value="ECO:0007669"/>
    <property type="project" value="InterPro"/>
</dbReference>
<dbReference type="Proteomes" id="UP000683575">
    <property type="component" value="Chromosome"/>
</dbReference>
<evidence type="ECO:0000313" key="7">
    <source>
        <dbReference type="Proteomes" id="UP000683575"/>
    </source>
</evidence>
<dbReference type="Pfam" id="PF00583">
    <property type="entry name" value="Acetyltransf_1"/>
    <property type="match status" value="1"/>
</dbReference>
<organism evidence="6 7">
    <name type="scientific">Nocardioides panacis</name>
    <dbReference type="NCBI Taxonomy" id="2849501"/>
    <lineage>
        <taxon>Bacteria</taxon>
        <taxon>Bacillati</taxon>
        <taxon>Actinomycetota</taxon>
        <taxon>Actinomycetes</taxon>
        <taxon>Propionibacteriales</taxon>
        <taxon>Nocardioidaceae</taxon>
        <taxon>Nocardioides</taxon>
    </lineage>
</organism>
<dbReference type="InterPro" id="IPR000182">
    <property type="entry name" value="GNAT_dom"/>
</dbReference>
<dbReference type="InterPro" id="IPR050832">
    <property type="entry name" value="Bact_Acetyltransf"/>
</dbReference>
<dbReference type="PROSITE" id="PS51168">
    <property type="entry name" value="CHORISMATE_MUT_2"/>
    <property type="match status" value="1"/>
</dbReference>
<dbReference type="InterPro" id="IPR002701">
    <property type="entry name" value="CM_II_prokaryot"/>
</dbReference>
<dbReference type="GO" id="GO:0016747">
    <property type="term" value="F:acyltransferase activity, transferring groups other than amino-acyl groups"/>
    <property type="evidence" value="ECO:0007669"/>
    <property type="project" value="InterPro"/>
</dbReference>
<feature type="domain" description="Chorismate mutase" evidence="4">
    <location>
        <begin position="152"/>
        <end position="241"/>
    </location>
</feature>
<dbReference type="RefSeq" id="WP_216942187.1">
    <property type="nucleotide sequence ID" value="NZ_CP077062.1"/>
</dbReference>
<evidence type="ECO:0000256" key="1">
    <source>
        <dbReference type="ARBA" id="ARBA00022679"/>
    </source>
</evidence>
<dbReference type="CDD" id="cd04301">
    <property type="entry name" value="NAT_SF"/>
    <property type="match status" value="1"/>
</dbReference>
<dbReference type="PANTHER" id="PTHR43877">
    <property type="entry name" value="AMINOALKYLPHOSPHONATE N-ACETYLTRANSFERASE-RELATED-RELATED"/>
    <property type="match status" value="1"/>
</dbReference>
<dbReference type="AlphaFoldDB" id="A0A975T3R2"/>
<gene>
    <name evidence="6" type="ORF">KRR39_11715</name>
</gene>
<evidence type="ECO:0000259" key="5">
    <source>
        <dbReference type="PROSITE" id="PS51186"/>
    </source>
</evidence>
<reference evidence="6" key="1">
    <citation type="submission" date="2021-06" db="EMBL/GenBank/DDBJ databases">
        <title>Complete genome sequence of Nocardioides sp. G188.</title>
        <authorList>
            <person name="Im W.-T."/>
        </authorList>
    </citation>
    <scope>NUCLEOTIDE SEQUENCE</scope>
    <source>
        <strain evidence="6">G188</strain>
    </source>
</reference>
<name>A0A975T3R2_9ACTN</name>
<feature type="region of interest" description="Disordered" evidence="3">
    <location>
        <begin position="136"/>
        <end position="155"/>
    </location>
</feature>
<dbReference type="SMART" id="SM00830">
    <property type="entry name" value="CM_2"/>
    <property type="match status" value="1"/>
</dbReference>
<evidence type="ECO:0000256" key="3">
    <source>
        <dbReference type="SAM" id="MobiDB-lite"/>
    </source>
</evidence>
<evidence type="ECO:0000259" key="4">
    <source>
        <dbReference type="PROSITE" id="PS51168"/>
    </source>
</evidence>
<sequence>MPSEPDLTVRPATPEDADALATLYLSARAAAFPAVPPTVHPEPAVRRWMRSLFDVDGVEVWLAERGDVPVGLLVLEDDWLHSLYVDPRLTGQGIGSTLLELAKGLRPGGFGLWVFEANAGAQRFYARHGLGVVRRTDGSDNEEGEPDLEMAWPDPSSLPGLRRRIDAVDDRLAALLAERAGLTARVQELKDVPGEAGRDRRREDEIVARMARVAPSLGEERLRRIMAQVIAESLDAAARPGTEQNGPSGS</sequence>
<feature type="compositionally biased region" description="Acidic residues" evidence="3">
    <location>
        <begin position="139"/>
        <end position="148"/>
    </location>
</feature>
<keyword evidence="2 6" id="KW-0012">Acyltransferase</keyword>
<keyword evidence="1 6" id="KW-0808">Transferase</keyword>
<feature type="domain" description="N-acetyltransferase" evidence="5">
    <location>
        <begin position="7"/>
        <end position="155"/>
    </location>
</feature>
<protein>
    <submittedName>
        <fullName evidence="6">GNAT family N-acetyltransferase</fullName>
        <ecNumber evidence="6">2.3.1.-</ecNumber>
    </submittedName>
</protein>
<keyword evidence="7" id="KW-1185">Reference proteome</keyword>
<dbReference type="GO" id="GO:0004106">
    <property type="term" value="F:chorismate mutase activity"/>
    <property type="evidence" value="ECO:0007669"/>
    <property type="project" value="InterPro"/>
</dbReference>
<dbReference type="PROSITE" id="PS51186">
    <property type="entry name" value="GNAT"/>
    <property type="match status" value="1"/>
</dbReference>
<evidence type="ECO:0000313" key="6">
    <source>
        <dbReference type="EMBL" id="QWZ10323.1"/>
    </source>
</evidence>
<proteinExistence type="predicted"/>
<evidence type="ECO:0000256" key="2">
    <source>
        <dbReference type="ARBA" id="ARBA00023315"/>
    </source>
</evidence>
<accession>A0A975T3R2</accession>
<dbReference type="EMBL" id="CP077062">
    <property type="protein sequence ID" value="QWZ10323.1"/>
    <property type="molecule type" value="Genomic_DNA"/>
</dbReference>
<dbReference type="EC" id="2.3.1.-" evidence="6"/>